<dbReference type="EMBL" id="CAAHFH010000002">
    <property type="protein sequence ID" value="VGO21014.1"/>
    <property type="molecule type" value="Genomic_DNA"/>
</dbReference>
<keyword evidence="7" id="KW-1185">Reference proteome</keyword>
<dbReference type="SMART" id="SM00478">
    <property type="entry name" value="ENDO3c"/>
    <property type="match status" value="1"/>
</dbReference>
<dbReference type="PIRSF" id="PIRSF001435">
    <property type="entry name" value="Nth"/>
    <property type="match status" value="1"/>
</dbReference>
<dbReference type="GO" id="GO:0006284">
    <property type="term" value="P:base-excision repair"/>
    <property type="evidence" value="ECO:0007669"/>
    <property type="project" value="InterPro"/>
</dbReference>
<evidence type="ECO:0000313" key="6">
    <source>
        <dbReference type="EMBL" id="VGO21014.1"/>
    </source>
</evidence>
<keyword evidence="3" id="KW-0408">Iron</keyword>
<feature type="domain" description="HhH-GPD" evidence="5">
    <location>
        <begin position="36"/>
        <end position="195"/>
    </location>
</feature>
<dbReference type="Gene3D" id="1.10.340.30">
    <property type="entry name" value="Hypothetical protein, domain 2"/>
    <property type="match status" value="1"/>
</dbReference>
<dbReference type="RefSeq" id="WP_136062505.1">
    <property type="nucleotide sequence ID" value="NZ_CAAHFH010000002.1"/>
</dbReference>
<keyword evidence="2" id="KW-0479">Metal-binding</keyword>
<organism evidence="6 7">
    <name type="scientific">Pontiella sulfatireligans</name>
    <dbReference type="NCBI Taxonomy" id="2750658"/>
    <lineage>
        <taxon>Bacteria</taxon>
        <taxon>Pseudomonadati</taxon>
        <taxon>Kiritimatiellota</taxon>
        <taxon>Kiritimatiellia</taxon>
        <taxon>Kiritimatiellales</taxon>
        <taxon>Pontiellaceae</taxon>
        <taxon>Pontiella</taxon>
    </lineage>
</organism>
<keyword evidence="1" id="KW-0004">4Fe-4S</keyword>
<dbReference type="GO" id="GO:0051539">
    <property type="term" value="F:4 iron, 4 sulfur cluster binding"/>
    <property type="evidence" value="ECO:0007669"/>
    <property type="project" value="UniProtKB-KW"/>
</dbReference>
<dbReference type="GO" id="GO:0016829">
    <property type="term" value="F:lyase activity"/>
    <property type="evidence" value="ECO:0007669"/>
    <property type="project" value="UniProtKB-KW"/>
</dbReference>
<dbReference type="Pfam" id="PF00730">
    <property type="entry name" value="HhH-GPD"/>
    <property type="match status" value="1"/>
</dbReference>
<name>A0A6C2UNW6_9BACT</name>
<protein>
    <submittedName>
        <fullName evidence="6">Ultraviolet N-glycosylase/AP lyase</fullName>
    </submittedName>
</protein>
<dbReference type="SUPFAM" id="SSF48150">
    <property type="entry name" value="DNA-glycosylase"/>
    <property type="match status" value="1"/>
</dbReference>
<evidence type="ECO:0000256" key="4">
    <source>
        <dbReference type="ARBA" id="ARBA00023014"/>
    </source>
</evidence>
<sequence>MNSDKQQIFDALFALWGKQHWWPAQTRLEMMLGAILTQNTAWSNVEKAVSNLRRNGALNFQTLEKASQNQIAEWIRPAGYFNQKAGCIKGMVEILREHFDGSLHQLFALDTPALRTELLSWKGIGPETADSILLYAGKRPVFVVDAYTKRFLSRHGWCDKNASYDSVAKLFTESLPEDVQLFNEYHALIVQLGKEHCNTKPKCAGCPLEHLLPADSRG</sequence>
<accession>A0A6C2UNW6</accession>
<dbReference type="AlphaFoldDB" id="A0A6C2UNW6"/>
<keyword evidence="6" id="KW-0456">Lyase</keyword>
<proteinExistence type="predicted"/>
<reference evidence="6 7" key="1">
    <citation type="submission" date="2019-04" db="EMBL/GenBank/DDBJ databases">
        <authorList>
            <person name="Van Vliet M D."/>
        </authorList>
    </citation>
    <scope>NUCLEOTIDE SEQUENCE [LARGE SCALE GENOMIC DNA]</scope>
    <source>
        <strain evidence="6 7">F21</strain>
    </source>
</reference>
<dbReference type="InterPro" id="IPR023170">
    <property type="entry name" value="HhH_base_excis_C"/>
</dbReference>
<keyword evidence="4" id="KW-0411">Iron-sulfur</keyword>
<evidence type="ECO:0000256" key="1">
    <source>
        <dbReference type="ARBA" id="ARBA00022485"/>
    </source>
</evidence>
<dbReference type="Gene3D" id="1.10.1670.10">
    <property type="entry name" value="Helix-hairpin-Helix base-excision DNA repair enzymes (C-terminal)"/>
    <property type="match status" value="1"/>
</dbReference>
<dbReference type="GO" id="GO:0046872">
    <property type="term" value="F:metal ion binding"/>
    <property type="evidence" value="ECO:0007669"/>
    <property type="project" value="UniProtKB-KW"/>
</dbReference>
<evidence type="ECO:0000256" key="3">
    <source>
        <dbReference type="ARBA" id="ARBA00023004"/>
    </source>
</evidence>
<gene>
    <name evidence="6" type="primary">pdg</name>
    <name evidence="6" type="ORF">SCARR_03083</name>
</gene>
<dbReference type="PANTHER" id="PTHR10359">
    <property type="entry name" value="A/G-SPECIFIC ADENINE GLYCOSYLASE/ENDONUCLEASE III"/>
    <property type="match status" value="1"/>
</dbReference>
<dbReference type="InterPro" id="IPR011257">
    <property type="entry name" value="DNA_glycosylase"/>
</dbReference>
<dbReference type="CDD" id="cd00056">
    <property type="entry name" value="ENDO3c"/>
    <property type="match status" value="1"/>
</dbReference>
<dbReference type="PANTHER" id="PTHR10359:SF19">
    <property type="entry name" value="DNA REPAIR GLYCOSYLASE MJ1434-RELATED"/>
    <property type="match status" value="1"/>
</dbReference>
<evidence type="ECO:0000259" key="5">
    <source>
        <dbReference type="SMART" id="SM00478"/>
    </source>
</evidence>
<dbReference type="Proteomes" id="UP000346198">
    <property type="component" value="Unassembled WGS sequence"/>
</dbReference>
<evidence type="ECO:0000256" key="2">
    <source>
        <dbReference type="ARBA" id="ARBA00022723"/>
    </source>
</evidence>
<dbReference type="InterPro" id="IPR003265">
    <property type="entry name" value="HhH-GPD_domain"/>
</dbReference>
<evidence type="ECO:0000313" key="7">
    <source>
        <dbReference type="Proteomes" id="UP000346198"/>
    </source>
</evidence>